<feature type="coiled-coil region" evidence="5">
    <location>
        <begin position="461"/>
        <end position="499"/>
    </location>
</feature>
<evidence type="ECO:0000259" key="9">
    <source>
        <dbReference type="PROSITE" id="PS50885"/>
    </source>
</evidence>
<dbReference type="FunFam" id="1.10.287.950:FF:000001">
    <property type="entry name" value="Methyl-accepting chemotaxis sensory transducer"/>
    <property type="match status" value="1"/>
</dbReference>
<keyword evidence="4" id="KW-0807">Transducer</keyword>
<keyword evidence="7" id="KW-0812">Transmembrane</keyword>
<comment type="subcellular location">
    <subcellularLocation>
        <location evidence="1">Membrane</location>
    </subcellularLocation>
</comment>
<evidence type="ECO:0000256" key="7">
    <source>
        <dbReference type="SAM" id="Phobius"/>
    </source>
</evidence>
<gene>
    <name evidence="10" type="ORF">C8J30_109148</name>
</gene>
<reference evidence="10 11" key="1">
    <citation type="submission" date="2018-06" db="EMBL/GenBank/DDBJ databases">
        <title>Genomic Encyclopedia of Type Strains, Phase III (KMG-III): the genomes of soil and plant-associated and newly described type strains.</title>
        <authorList>
            <person name="Whitman W."/>
        </authorList>
    </citation>
    <scope>NUCLEOTIDE SEQUENCE [LARGE SCALE GENOMIC DNA]</scope>
    <source>
        <strain evidence="10 11">JA737</strain>
    </source>
</reference>
<keyword evidence="5" id="KW-0175">Coiled coil</keyword>
<name>A0A318TXH5_9RHOB</name>
<dbReference type="InterPro" id="IPR024478">
    <property type="entry name" value="HlyB_4HB_MCP"/>
</dbReference>
<dbReference type="GO" id="GO:0007165">
    <property type="term" value="P:signal transduction"/>
    <property type="evidence" value="ECO:0007669"/>
    <property type="project" value="UniProtKB-KW"/>
</dbReference>
<dbReference type="RefSeq" id="WP_146227909.1">
    <property type="nucleotide sequence ID" value="NZ_QJTK01000009.1"/>
</dbReference>
<feature type="domain" description="HAMP" evidence="9">
    <location>
        <begin position="218"/>
        <end position="270"/>
    </location>
</feature>
<dbReference type="PANTHER" id="PTHR43531">
    <property type="entry name" value="PROTEIN ICFG"/>
    <property type="match status" value="1"/>
</dbReference>
<dbReference type="InterPro" id="IPR004089">
    <property type="entry name" value="MCPsignal_dom"/>
</dbReference>
<dbReference type="EMBL" id="QJTK01000009">
    <property type="protein sequence ID" value="PYF09402.1"/>
    <property type="molecule type" value="Genomic_DNA"/>
</dbReference>
<dbReference type="GO" id="GO:0005886">
    <property type="term" value="C:plasma membrane"/>
    <property type="evidence" value="ECO:0007669"/>
    <property type="project" value="TreeGrafter"/>
</dbReference>
<dbReference type="Pfam" id="PF00015">
    <property type="entry name" value="MCPsignal"/>
    <property type="match status" value="1"/>
</dbReference>
<protein>
    <submittedName>
        <fullName evidence="10">Methyl-accepting chemotaxis protein</fullName>
    </submittedName>
</protein>
<keyword evidence="7" id="KW-0472">Membrane</keyword>
<dbReference type="PANTHER" id="PTHR43531:SF11">
    <property type="entry name" value="METHYL-ACCEPTING CHEMOTAXIS PROTEIN 3"/>
    <property type="match status" value="1"/>
</dbReference>
<evidence type="ECO:0000313" key="11">
    <source>
        <dbReference type="Proteomes" id="UP000247727"/>
    </source>
</evidence>
<dbReference type="PROSITE" id="PS50885">
    <property type="entry name" value="HAMP"/>
    <property type="match status" value="1"/>
</dbReference>
<dbReference type="OrthoDB" id="9814362at2"/>
<accession>A0A318TXH5</accession>
<dbReference type="InterPro" id="IPR003660">
    <property type="entry name" value="HAMP_dom"/>
</dbReference>
<feature type="domain" description="Methyl-accepting transducer" evidence="8">
    <location>
        <begin position="275"/>
        <end position="490"/>
    </location>
</feature>
<evidence type="ECO:0000256" key="4">
    <source>
        <dbReference type="PROSITE-ProRule" id="PRU00284"/>
    </source>
</evidence>
<evidence type="ECO:0000256" key="3">
    <source>
        <dbReference type="ARBA" id="ARBA00029447"/>
    </source>
</evidence>
<comment type="caution">
    <text evidence="10">The sequence shown here is derived from an EMBL/GenBank/DDBJ whole genome shotgun (WGS) entry which is preliminary data.</text>
</comment>
<keyword evidence="11" id="KW-1185">Reference proteome</keyword>
<dbReference type="GO" id="GO:0004888">
    <property type="term" value="F:transmembrane signaling receptor activity"/>
    <property type="evidence" value="ECO:0007669"/>
    <property type="project" value="TreeGrafter"/>
</dbReference>
<feature type="transmembrane region" description="Helical" evidence="7">
    <location>
        <begin position="194"/>
        <end position="216"/>
    </location>
</feature>
<evidence type="ECO:0000259" key="8">
    <source>
        <dbReference type="PROSITE" id="PS50111"/>
    </source>
</evidence>
<evidence type="ECO:0000256" key="1">
    <source>
        <dbReference type="ARBA" id="ARBA00004370"/>
    </source>
</evidence>
<dbReference type="SUPFAM" id="SSF58104">
    <property type="entry name" value="Methyl-accepting chemotaxis protein (MCP) signaling domain"/>
    <property type="match status" value="1"/>
</dbReference>
<evidence type="ECO:0000256" key="5">
    <source>
        <dbReference type="SAM" id="Coils"/>
    </source>
</evidence>
<evidence type="ECO:0000313" key="10">
    <source>
        <dbReference type="EMBL" id="PYF09402.1"/>
    </source>
</evidence>
<dbReference type="Proteomes" id="UP000247727">
    <property type="component" value="Unassembled WGS sequence"/>
</dbReference>
<dbReference type="Pfam" id="PF12729">
    <property type="entry name" value="4HB_MCP_1"/>
    <property type="match status" value="1"/>
</dbReference>
<organism evidence="10 11">
    <name type="scientific">Rhodobacter viridis</name>
    <dbReference type="NCBI Taxonomy" id="1054202"/>
    <lineage>
        <taxon>Bacteria</taxon>
        <taxon>Pseudomonadati</taxon>
        <taxon>Pseudomonadota</taxon>
        <taxon>Alphaproteobacteria</taxon>
        <taxon>Rhodobacterales</taxon>
        <taxon>Rhodobacter group</taxon>
        <taxon>Rhodobacter</taxon>
    </lineage>
</organism>
<dbReference type="AlphaFoldDB" id="A0A318TXH5"/>
<keyword evidence="2" id="KW-0145">Chemotaxis</keyword>
<dbReference type="Gene3D" id="1.10.287.950">
    <property type="entry name" value="Methyl-accepting chemotaxis protein"/>
    <property type="match status" value="1"/>
</dbReference>
<proteinExistence type="inferred from homology"/>
<dbReference type="SMART" id="SM00283">
    <property type="entry name" value="MA"/>
    <property type="match status" value="1"/>
</dbReference>
<evidence type="ECO:0000256" key="6">
    <source>
        <dbReference type="SAM" id="MobiDB-lite"/>
    </source>
</evidence>
<dbReference type="SMART" id="SM00304">
    <property type="entry name" value="HAMP"/>
    <property type="match status" value="1"/>
</dbReference>
<dbReference type="Pfam" id="PF00672">
    <property type="entry name" value="HAMP"/>
    <property type="match status" value="1"/>
</dbReference>
<dbReference type="InterPro" id="IPR051310">
    <property type="entry name" value="MCP_chemotaxis"/>
</dbReference>
<keyword evidence="7" id="KW-1133">Transmembrane helix</keyword>
<sequence length="569" mass="60438">MTEMTPTTRGRLQSVSAKIMMIQMIGFVAMLVIAATSFWGSERMTSAISSVQADRIVPMRQIKDVADVYLFEGPATLRGAISRGEPWDQAVQELQTSRIGAQQDWEAYLATYLTDAEKGLVAEVEAAKIAGDAALDRLEAFARAHDSDGARVYLGETYPSSIEKLNLALDKLARYQQEEAQRLIGETLSLARQLAYMIGAITVISALVALTAVLMFGARVRKALSAAVGLAETVAAGDLRATVTVTSRDEIGDLSTALNRMVQRLRGIVADVSTASRDVATGAEQLSATAQELNHGATEQATATEEASSSMEEMAASIKQNAQNSGETEAMARKSAEDARLSGEAVVRAVEAMQTIAEKIMVVQEIARQTDLLALNAAVEAARAGEHGRGFAVVASEVRKLAERSQTAAGEISALSGNTVRAAQEAGDMLAGLVPDIERTSRLVSDISRATREQATGASQVNTAIQQLDQVTQQNTAAAEEMSATAEELAGQAEQLQSAIAFFRLSDTAPAPVATRNAAKPQRKLPPRPAAPKTPAATGGGFDFRLDDAEDELDARFLSVRGGNRDRVA</sequence>
<comment type="similarity">
    <text evidence="3">Belongs to the methyl-accepting chemotaxis (MCP) protein family.</text>
</comment>
<evidence type="ECO:0000256" key="2">
    <source>
        <dbReference type="ARBA" id="ARBA00022500"/>
    </source>
</evidence>
<dbReference type="CDD" id="cd06225">
    <property type="entry name" value="HAMP"/>
    <property type="match status" value="1"/>
</dbReference>
<feature type="region of interest" description="Disordered" evidence="6">
    <location>
        <begin position="514"/>
        <end position="545"/>
    </location>
</feature>
<dbReference type="PROSITE" id="PS50111">
    <property type="entry name" value="CHEMOTAXIS_TRANSDUC_2"/>
    <property type="match status" value="1"/>
</dbReference>
<dbReference type="GO" id="GO:0006935">
    <property type="term" value="P:chemotaxis"/>
    <property type="evidence" value="ECO:0007669"/>
    <property type="project" value="UniProtKB-KW"/>
</dbReference>